<feature type="active site" description="Proton donor" evidence="7">
    <location>
        <position position="246"/>
    </location>
</feature>
<dbReference type="SUPFAM" id="SSF55486">
    <property type="entry name" value="Metalloproteases ('zincins'), catalytic domain"/>
    <property type="match status" value="1"/>
</dbReference>
<keyword evidence="2 8" id="KW-0645">Protease</keyword>
<dbReference type="AlphaFoldDB" id="A0A9X1MAI6"/>
<dbReference type="CDD" id="cd09597">
    <property type="entry name" value="M4_TLP"/>
    <property type="match status" value="1"/>
</dbReference>
<dbReference type="GO" id="GO:0006508">
    <property type="term" value="P:proteolysis"/>
    <property type="evidence" value="ECO:0007669"/>
    <property type="project" value="UniProtKB-KW"/>
</dbReference>
<sequence length="326" mass="34424">MAGAAVAARRTLLEFDAVAEAGQLGRSAPAPGSGTALTPKLRRTVFDAQQRQDLPGVPVRAEGAPPTSDPAADEAYDGLGATYALFSDVYGRSSLDGAGQPLQATVHYGIDYDNAFWNGAQIVLGDGDGEVFERFSKSLTVIGHELAHGIIQYTAKLIYQGQAGALNESVSDVFGALTEQYFLRQTASGASWIIGEGLFTPEVNGRGLRSMSEPGSAYDDDVLGKDPQPADMTGYVETTSDNGGVHLNSGIPNRAFYLTAAGLGGYAWERAGQIWYDTITEPNFPADCTFSLFAAATITAAEKRYGAGTEESSAVQAAWREVNVMV</sequence>
<dbReference type="Proteomes" id="UP001139158">
    <property type="component" value="Unassembled WGS sequence"/>
</dbReference>
<keyword evidence="5 8" id="KW-0862">Zinc</keyword>
<dbReference type="InterPro" id="IPR023612">
    <property type="entry name" value="Peptidase_M4"/>
</dbReference>
<evidence type="ECO:0000313" key="12">
    <source>
        <dbReference type="Proteomes" id="UP001139158"/>
    </source>
</evidence>
<feature type="active site" evidence="7">
    <location>
        <position position="145"/>
    </location>
</feature>
<comment type="function">
    <text evidence="8">Extracellular zinc metalloprotease.</text>
</comment>
<comment type="subcellular location">
    <subcellularLocation>
        <location evidence="8">Secreted</location>
    </subcellularLocation>
</comment>
<comment type="caution">
    <text evidence="11">The sequence shown here is derived from an EMBL/GenBank/DDBJ whole genome shotgun (WGS) entry which is preliminary data.</text>
</comment>
<name>A0A9X1MAI6_9MICC</name>
<accession>A0A9X1MAI6</accession>
<dbReference type="InterPro" id="IPR013856">
    <property type="entry name" value="Peptidase_M4_domain"/>
</dbReference>
<dbReference type="PANTHER" id="PTHR43579">
    <property type="match status" value="1"/>
</dbReference>
<gene>
    <name evidence="11" type="ORF">LJ757_00370</name>
</gene>
<keyword evidence="6 8" id="KW-0482">Metalloprotease</keyword>
<dbReference type="RefSeq" id="WP_227894564.1">
    <property type="nucleotide sequence ID" value="NZ_CP099466.1"/>
</dbReference>
<dbReference type="EC" id="3.4.24.-" evidence="8"/>
<dbReference type="InterPro" id="IPR027268">
    <property type="entry name" value="Peptidase_M4/M1_CTD_sf"/>
</dbReference>
<evidence type="ECO:0000256" key="6">
    <source>
        <dbReference type="ARBA" id="ARBA00023049"/>
    </source>
</evidence>
<keyword evidence="8" id="KW-0964">Secreted</keyword>
<dbReference type="GO" id="GO:0046872">
    <property type="term" value="F:metal ion binding"/>
    <property type="evidence" value="ECO:0007669"/>
    <property type="project" value="UniProtKB-UniRule"/>
</dbReference>
<evidence type="ECO:0000256" key="2">
    <source>
        <dbReference type="ARBA" id="ARBA00022670"/>
    </source>
</evidence>
<organism evidence="11 12">
    <name type="scientific">Arthrobacter caoxuetaonis</name>
    <dbReference type="NCBI Taxonomy" id="2886935"/>
    <lineage>
        <taxon>Bacteria</taxon>
        <taxon>Bacillati</taxon>
        <taxon>Actinomycetota</taxon>
        <taxon>Actinomycetes</taxon>
        <taxon>Micrococcales</taxon>
        <taxon>Micrococcaceae</taxon>
        <taxon>Arthrobacter</taxon>
    </lineage>
</organism>
<evidence type="ECO:0000256" key="8">
    <source>
        <dbReference type="RuleBase" id="RU366073"/>
    </source>
</evidence>
<evidence type="ECO:0000256" key="7">
    <source>
        <dbReference type="PIRSR" id="PIRSR623612-1"/>
    </source>
</evidence>
<evidence type="ECO:0000256" key="1">
    <source>
        <dbReference type="ARBA" id="ARBA00009388"/>
    </source>
</evidence>
<dbReference type="Gene3D" id="1.10.390.10">
    <property type="entry name" value="Neutral Protease Domain 2"/>
    <property type="match status" value="1"/>
</dbReference>
<evidence type="ECO:0000256" key="4">
    <source>
        <dbReference type="ARBA" id="ARBA00022801"/>
    </source>
</evidence>
<dbReference type="GO" id="GO:0005576">
    <property type="term" value="C:extracellular region"/>
    <property type="evidence" value="ECO:0007669"/>
    <property type="project" value="UniProtKB-SubCell"/>
</dbReference>
<comment type="cofactor">
    <cofactor evidence="8">
        <name>Zn(2+)</name>
        <dbReference type="ChEBI" id="CHEBI:29105"/>
    </cofactor>
</comment>
<dbReference type="InterPro" id="IPR052759">
    <property type="entry name" value="Metalloprotease_M4"/>
</dbReference>
<dbReference type="EMBL" id="JAJFZV010000001">
    <property type="protein sequence ID" value="MCC3296258.1"/>
    <property type="molecule type" value="Genomic_DNA"/>
</dbReference>
<dbReference type="PRINTS" id="PR00730">
    <property type="entry name" value="THERMOLYSIN"/>
</dbReference>
<evidence type="ECO:0000259" key="9">
    <source>
        <dbReference type="Pfam" id="PF01447"/>
    </source>
</evidence>
<feature type="domain" description="Peptidase M4" evidence="9">
    <location>
        <begin position="68"/>
        <end position="152"/>
    </location>
</feature>
<feature type="domain" description="Peptidase M4 C-terminal" evidence="10">
    <location>
        <begin position="155"/>
        <end position="324"/>
    </location>
</feature>
<dbReference type="Pfam" id="PF01447">
    <property type="entry name" value="Peptidase_M4"/>
    <property type="match status" value="1"/>
</dbReference>
<proteinExistence type="inferred from homology"/>
<evidence type="ECO:0000313" key="11">
    <source>
        <dbReference type="EMBL" id="MCC3296258.1"/>
    </source>
</evidence>
<evidence type="ECO:0000259" key="10">
    <source>
        <dbReference type="Pfam" id="PF02868"/>
    </source>
</evidence>
<protein>
    <recommendedName>
        <fullName evidence="8">Neutral metalloproteinase</fullName>
        <ecNumber evidence="8">3.4.24.-</ecNumber>
    </recommendedName>
</protein>
<comment type="similarity">
    <text evidence="1 8">Belongs to the peptidase M4 family.</text>
</comment>
<evidence type="ECO:0000256" key="3">
    <source>
        <dbReference type="ARBA" id="ARBA00022723"/>
    </source>
</evidence>
<dbReference type="Pfam" id="PF02868">
    <property type="entry name" value="Peptidase_M4_C"/>
    <property type="match status" value="1"/>
</dbReference>
<dbReference type="Gene3D" id="3.10.170.10">
    <property type="match status" value="1"/>
</dbReference>
<evidence type="ECO:0000256" key="5">
    <source>
        <dbReference type="ARBA" id="ARBA00022833"/>
    </source>
</evidence>
<keyword evidence="4 8" id="KW-0378">Hydrolase</keyword>
<dbReference type="InterPro" id="IPR001570">
    <property type="entry name" value="Peptidase_M4_C_domain"/>
</dbReference>
<keyword evidence="3" id="KW-0479">Metal-binding</keyword>
<reference evidence="11" key="1">
    <citation type="submission" date="2021-10" db="EMBL/GenBank/DDBJ databases">
        <title>Novel species in genus Arthrobacter.</title>
        <authorList>
            <person name="Liu Y."/>
        </authorList>
    </citation>
    <scope>NUCLEOTIDE SEQUENCE</scope>
    <source>
        <strain evidence="11">Zg-Y453</strain>
    </source>
</reference>
<dbReference type="PANTHER" id="PTHR43579:SF1">
    <property type="entry name" value="NEUTRAL METALLOPROTEINASE"/>
    <property type="match status" value="1"/>
</dbReference>
<keyword evidence="12" id="KW-1185">Reference proteome</keyword>
<dbReference type="GO" id="GO:0004222">
    <property type="term" value="F:metalloendopeptidase activity"/>
    <property type="evidence" value="ECO:0007669"/>
    <property type="project" value="UniProtKB-UniRule"/>
</dbReference>